<reference evidence="4" key="1">
    <citation type="submission" date="2025-08" db="UniProtKB">
        <authorList>
            <consortium name="RefSeq"/>
        </authorList>
    </citation>
    <scope>IDENTIFICATION</scope>
</reference>
<proteinExistence type="predicted"/>
<evidence type="ECO:0000256" key="2">
    <source>
        <dbReference type="SAM" id="SignalP"/>
    </source>
</evidence>
<feature type="signal peptide" evidence="2">
    <location>
        <begin position="1"/>
        <end position="25"/>
    </location>
</feature>
<keyword evidence="1" id="KW-1133">Transmembrane helix</keyword>
<sequence>MRNIRGNVFCYLIVALLFLAPSSYADVSAENATTSQFQRCDINKATDQCGENERCFKNSENEEAQCRCVRGFEADGGQCVQVTTFRNVIIDQSTIEVHSGGSSIAAGLFILTFLIVMSVLLYFVEKRYKWLQRVRQLRSNHYGNVLVTRDDDDDDDSPIA</sequence>
<dbReference type="Gene3D" id="2.90.20.10">
    <property type="entry name" value="Plasmodium vivax P25 domain"/>
    <property type="match status" value="1"/>
</dbReference>
<name>A0A9B0BNL8_BOMTE</name>
<accession>A0A9B0BNL8</accession>
<dbReference type="KEGG" id="bter:100648961"/>
<protein>
    <submittedName>
        <fullName evidence="4">Uncharacterized protein LOC100648961</fullName>
    </submittedName>
</protein>
<keyword evidence="1" id="KW-0812">Transmembrane</keyword>
<dbReference type="Proteomes" id="UP000835206">
    <property type="component" value="Chromosome 14"/>
</dbReference>
<evidence type="ECO:0000256" key="1">
    <source>
        <dbReference type="SAM" id="Phobius"/>
    </source>
</evidence>
<feature type="transmembrane region" description="Helical" evidence="1">
    <location>
        <begin position="104"/>
        <end position="124"/>
    </location>
</feature>
<dbReference type="AlphaFoldDB" id="A0A9B0BNL8"/>
<evidence type="ECO:0000313" key="4">
    <source>
        <dbReference type="RefSeq" id="XP_003403007.1"/>
    </source>
</evidence>
<gene>
    <name evidence="4" type="primary">LOC100648961</name>
</gene>
<keyword evidence="3" id="KW-1185">Reference proteome</keyword>
<dbReference type="RefSeq" id="XP_003403007.1">
    <property type="nucleotide sequence ID" value="XM_003402959.4"/>
</dbReference>
<keyword evidence="1" id="KW-0472">Membrane</keyword>
<organism evidence="3 4">
    <name type="scientific">Bombus terrestris</name>
    <name type="common">Buff-tailed bumblebee</name>
    <name type="synonym">Apis terrestris</name>
    <dbReference type="NCBI Taxonomy" id="30195"/>
    <lineage>
        <taxon>Eukaryota</taxon>
        <taxon>Metazoa</taxon>
        <taxon>Ecdysozoa</taxon>
        <taxon>Arthropoda</taxon>
        <taxon>Hexapoda</taxon>
        <taxon>Insecta</taxon>
        <taxon>Pterygota</taxon>
        <taxon>Neoptera</taxon>
        <taxon>Endopterygota</taxon>
        <taxon>Hymenoptera</taxon>
        <taxon>Apocrita</taxon>
        <taxon>Aculeata</taxon>
        <taxon>Apoidea</taxon>
        <taxon>Anthophila</taxon>
        <taxon>Apidae</taxon>
        <taxon>Bombus</taxon>
        <taxon>Bombus</taxon>
    </lineage>
</organism>
<keyword evidence="2" id="KW-0732">Signal</keyword>
<dbReference type="GeneID" id="100648961"/>
<feature type="chain" id="PRO_5039431906" evidence="2">
    <location>
        <begin position="26"/>
        <end position="160"/>
    </location>
</feature>
<dbReference type="OrthoDB" id="7655370at2759"/>
<evidence type="ECO:0000313" key="3">
    <source>
        <dbReference type="Proteomes" id="UP000835206"/>
    </source>
</evidence>